<sequence>MRWTNDSRQTRSVGVLLAVWIVGSVVLGFVLEIIFGYILPPSEAKGAAQLLGILLAGGLILLSPLYKRWKDKQRKRVQQLWEQKTPETAAEALSLIGRRDTQVRSTAMAVVAEVCRSAPGKIVKQSTDDAAQIVDQLVPHLTDSDRDTRIHAAVALKFFTRDYPDTVIEHTDTMREVLNGADSPVQISVALAVGNFVAAHPDHGEKFDDQIVQLLSDEDPEVRSAACIALGHFPPDQASEQLQEMTDDSSPLVARSASAALSMLQGDSEPANQIFEGITGVQRRSPTEFVDDSPDRDFNDVAGMDSLKNRLREQIIEPFHGSDVYEKYGVASDSGILFYGPPGTGKTHIATCLAGELSCNYISVDVGSIESRWVGESSNNIKQLFDEAHRSQPCLVFIDEIDALATDRSESNQTADKKKMVNQLLQEMSTIDDSDDIIVIGATNNPDDVDDAMLRTGRFDSKIHVPKPDAEARLAIFEQYMNAPTEAIDPDEFKRATRGLVASDMVAIARRAGVQAATREQKTGRESIVTETDVLNAVDEITTEQGGVGEFIQQPPEMDFSDVIGAKKLKSELQQTIIDPLTNPEFHEEYGLGVENGVLLYGPPGTGKTYIATCLAGELGCSFISARAGDLVSKWVGQGAKNVQTMFEEARSNQPCIIFIDEIDALVTDRSANQTKSERQMVNQFLTELSHLSDDNEDVVVIGATNRPDEIDSAMLRTGRFSEKIRVGPPDTNARIALFDSYLVAPVNDISPQAIGEMTEGFVASDMKHVAERAARKAMKRAKNGTGPKEVTQADVSEAVSEVRRGKRTGRG</sequence>
<dbReference type="SUPFAM" id="SSF48371">
    <property type="entry name" value="ARM repeat"/>
    <property type="match status" value="1"/>
</dbReference>
<dbReference type="Gene3D" id="1.25.10.10">
    <property type="entry name" value="Leucine-rich Repeat Variant"/>
    <property type="match status" value="1"/>
</dbReference>
<dbReference type="FunFam" id="3.40.50.300:FF:001025">
    <property type="entry name" value="ATPase family, AAA domain-containing 2B"/>
    <property type="match status" value="2"/>
</dbReference>
<dbReference type="InterPro" id="IPR003593">
    <property type="entry name" value="AAA+_ATPase"/>
</dbReference>
<protein>
    <submittedName>
        <fullName evidence="7">AAA family ATPase</fullName>
    </submittedName>
</protein>
<dbReference type="Pfam" id="PF13646">
    <property type="entry name" value="HEAT_2"/>
    <property type="match status" value="1"/>
</dbReference>
<keyword evidence="3" id="KW-0175">Coiled coil</keyword>
<keyword evidence="5" id="KW-0472">Membrane</keyword>
<organism evidence="7 8">
    <name type="scientific">Halocatena marina</name>
    <dbReference type="NCBI Taxonomy" id="2934937"/>
    <lineage>
        <taxon>Archaea</taxon>
        <taxon>Methanobacteriati</taxon>
        <taxon>Methanobacteriota</taxon>
        <taxon>Stenosarchaea group</taxon>
        <taxon>Halobacteria</taxon>
        <taxon>Halobacteriales</taxon>
        <taxon>Natronomonadaceae</taxon>
        <taxon>Halocatena</taxon>
    </lineage>
</organism>
<dbReference type="EMBL" id="JBHTAX010000001">
    <property type="protein sequence ID" value="MFC7190235.1"/>
    <property type="molecule type" value="Genomic_DNA"/>
</dbReference>
<evidence type="ECO:0000313" key="8">
    <source>
        <dbReference type="Proteomes" id="UP001596417"/>
    </source>
</evidence>
<dbReference type="InterPro" id="IPR016024">
    <property type="entry name" value="ARM-type_fold"/>
</dbReference>
<accession>A0ABD5YLU3</accession>
<feature type="domain" description="AAA+ ATPase" evidence="6">
    <location>
        <begin position="594"/>
        <end position="731"/>
    </location>
</feature>
<dbReference type="Gene3D" id="3.40.50.300">
    <property type="entry name" value="P-loop containing nucleotide triphosphate hydrolases"/>
    <property type="match status" value="2"/>
</dbReference>
<name>A0ABD5YLU3_9EURY</name>
<evidence type="ECO:0000256" key="5">
    <source>
        <dbReference type="SAM" id="Phobius"/>
    </source>
</evidence>
<dbReference type="Gene3D" id="1.10.8.60">
    <property type="match status" value="2"/>
</dbReference>
<evidence type="ECO:0000256" key="4">
    <source>
        <dbReference type="SAM" id="MobiDB-lite"/>
    </source>
</evidence>
<dbReference type="PANTHER" id="PTHR23077">
    <property type="entry name" value="AAA-FAMILY ATPASE"/>
    <property type="match status" value="1"/>
</dbReference>
<evidence type="ECO:0000256" key="1">
    <source>
        <dbReference type="ARBA" id="ARBA00022741"/>
    </source>
</evidence>
<dbReference type="SMART" id="SM00382">
    <property type="entry name" value="AAA"/>
    <property type="match status" value="2"/>
</dbReference>
<dbReference type="Proteomes" id="UP001596417">
    <property type="component" value="Unassembled WGS sequence"/>
</dbReference>
<dbReference type="GO" id="GO:0005524">
    <property type="term" value="F:ATP binding"/>
    <property type="evidence" value="ECO:0007669"/>
    <property type="project" value="UniProtKB-KW"/>
</dbReference>
<dbReference type="RefSeq" id="WP_264556176.1">
    <property type="nucleotide sequence ID" value="NZ_CP109979.1"/>
</dbReference>
<dbReference type="AlphaFoldDB" id="A0ABD5YLU3"/>
<proteinExistence type="predicted"/>
<keyword evidence="5" id="KW-0812">Transmembrane</keyword>
<gene>
    <name evidence="7" type="ORF">ACFQL7_10480</name>
</gene>
<dbReference type="InterPro" id="IPR027417">
    <property type="entry name" value="P-loop_NTPase"/>
</dbReference>
<keyword evidence="2" id="KW-0067">ATP-binding</keyword>
<dbReference type="GeneID" id="76199828"/>
<dbReference type="InterPro" id="IPR003959">
    <property type="entry name" value="ATPase_AAA_core"/>
</dbReference>
<keyword evidence="8" id="KW-1185">Reference proteome</keyword>
<dbReference type="Pfam" id="PF00004">
    <property type="entry name" value="AAA"/>
    <property type="match status" value="2"/>
</dbReference>
<dbReference type="InterPro" id="IPR050168">
    <property type="entry name" value="AAA_ATPase_domain"/>
</dbReference>
<dbReference type="InterPro" id="IPR011989">
    <property type="entry name" value="ARM-like"/>
</dbReference>
<dbReference type="SUPFAM" id="SSF52540">
    <property type="entry name" value="P-loop containing nucleoside triphosphate hydrolases"/>
    <property type="match status" value="2"/>
</dbReference>
<feature type="region of interest" description="Disordered" evidence="4">
    <location>
        <begin position="778"/>
        <end position="812"/>
    </location>
</feature>
<evidence type="ECO:0000256" key="3">
    <source>
        <dbReference type="ARBA" id="ARBA00023054"/>
    </source>
</evidence>
<keyword evidence="5" id="KW-1133">Transmembrane helix</keyword>
<feature type="domain" description="AAA+ ATPase" evidence="6">
    <location>
        <begin position="332"/>
        <end position="469"/>
    </location>
</feature>
<comment type="caution">
    <text evidence="7">The sequence shown here is derived from an EMBL/GenBank/DDBJ whole genome shotgun (WGS) entry which is preliminary data.</text>
</comment>
<reference evidence="7 8" key="1">
    <citation type="journal article" date="2019" name="Int. J. Syst. Evol. Microbiol.">
        <title>The Global Catalogue of Microorganisms (GCM) 10K type strain sequencing project: providing services to taxonomists for standard genome sequencing and annotation.</title>
        <authorList>
            <consortium name="The Broad Institute Genomics Platform"/>
            <consortium name="The Broad Institute Genome Sequencing Center for Infectious Disease"/>
            <person name="Wu L."/>
            <person name="Ma J."/>
        </authorList>
    </citation>
    <scope>NUCLEOTIDE SEQUENCE [LARGE SCALE GENOMIC DNA]</scope>
    <source>
        <strain evidence="7 8">RDMS1</strain>
    </source>
</reference>
<evidence type="ECO:0000259" key="6">
    <source>
        <dbReference type="SMART" id="SM00382"/>
    </source>
</evidence>
<keyword evidence="1" id="KW-0547">Nucleotide-binding</keyword>
<evidence type="ECO:0000256" key="2">
    <source>
        <dbReference type="ARBA" id="ARBA00022840"/>
    </source>
</evidence>
<feature type="transmembrane region" description="Helical" evidence="5">
    <location>
        <begin position="12"/>
        <end position="40"/>
    </location>
</feature>
<evidence type="ECO:0000313" key="7">
    <source>
        <dbReference type="EMBL" id="MFC7190235.1"/>
    </source>
</evidence>